<dbReference type="InterPro" id="IPR036291">
    <property type="entry name" value="NAD(P)-bd_dom_sf"/>
</dbReference>
<dbReference type="PANTHER" id="PTHR22604:SF105">
    <property type="entry name" value="TRANS-1,2-DIHYDROBENZENE-1,2-DIOL DEHYDROGENASE"/>
    <property type="match status" value="1"/>
</dbReference>
<gene>
    <name evidence="5" type="ORF">ACFOZ8_17515</name>
</gene>
<organism evidence="5 6">
    <name type="scientific">Paenibacillus xanthanilyticus</name>
    <dbReference type="NCBI Taxonomy" id="1783531"/>
    <lineage>
        <taxon>Bacteria</taxon>
        <taxon>Bacillati</taxon>
        <taxon>Bacillota</taxon>
        <taxon>Bacilli</taxon>
        <taxon>Bacillales</taxon>
        <taxon>Paenibacillaceae</taxon>
        <taxon>Paenibacillus</taxon>
    </lineage>
</organism>
<dbReference type="PANTHER" id="PTHR22604">
    <property type="entry name" value="OXIDOREDUCTASES"/>
    <property type="match status" value="1"/>
</dbReference>
<dbReference type="EMBL" id="JBHSAM010000028">
    <property type="protein sequence ID" value="MFC4101444.1"/>
    <property type="molecule type" value="Genomic_DNA"/>
</dbReference>
<evidence type="ECO:0000256" key="1">
    <source>
        <dbReference type="ARBA" id="ARBA00010928"/>
    </source>
</evidence>
<accession>A0ABV8K607</accession>
<dbReference type="RefSeq" id="WP_377720060.1">
    <property type="nucleotide sequence ID" value="NZ_JBHSAM010000028.1"/>
</dbReference>
<keyword evidence="6" id="KW-1185">Reference proteome</keyword>
<sequence length="331" mass="37344">MKSRMLSIGLLGCSHIAQASILRPVQELEHMRVAAVAGRDSSRARDYAAEHGIPRAHASYDDLLRDADIDLVYIALANHAHKEWAVRVAQAGKHLLIEKPICLTARELADIQQACRDNGVLCHEAIMVQHHPWQRRAKELIDSGEYGRLIALKTHISHPMRHADNYRFYPELGGGVFRDEGPYWLQFVQAVAGLAPVTYEGRSDFAGPHGSDWRFDASLSLPSGAAASFHASFDEPYQATHWIELEQARIRVKDFFRARLGRFKITLDILGYDDTRIGKIEFEPQNYYENQLTFFADVIAGRRPGVPDAQVQERTRLFEAIYQSAAAKEAL</sequence>
<dbReference type="Gene3D" id="3.40.50.720">
    <property type="entry name" value="NAD(P)-binding Rossmann-like Domain"/>
    <property type="match status" value="1"/>
</dbReference>
<evidence type="ECO:0000313" key="6">
    <source>
        <dbReference type="Proteomes" id="UP001595715"/>
    </source>
</evidence>
<proteinExistence type="inferred from homology"/>
<evidence type="ECO:0000313" key="5">
    <source>
        <dbReference type="EMBL" id="MFC4101444.1"/>
    </source>
</evidence>
<feature type="domain" description="GFO/IDH/MocA-like oxidoreductase" evidence="4">
    <location>
        <begin position="135"/>
        <end position="244"/>
    </location>
</feature>
<dbReference type="SUPFAM" id="SSF51735">
    <property type="entry name" value="NAD(P)-binding Rossmann-fold domains"/>
    <property type="match status" value="1"/>
</dbReference>
<evidence type="ECO:0000259" key="3">
    <source>
        <dbReference type="Pfam" id="PF01408"/>
    </source>
</evidence>
<dbReference type="Proteomes" id="UP001595715">
    <property type="component" value="Unassembled WGS sequence"/>
</dbReference>
<keyword evidence="2" id="KW-0560">Oxidoreductase</keyword>
<dbReference type="Pfam" id="PF22725">
    <property type="entry name" value="GFO_IDH_MocA_C3"/>
    <property type="match status" value="1"/>
</dbReference>
<evidence type="ECO:0000256" key="2">
    <source>
        <dbReference type="ARBA" id="ARBA00023002"/>
    </source>
</evidence>
<dbReference type="InterPro" id="IPR050984">
    <property type="entry name" value="Gfo/Idh/MocA_domain"/>
</dbReference>
<dbReference type="InterPro" id="IPR000683">
    <property type="entry name" value="Gfo/Idh/MocA-like_OxRdtase_N"/>
</dbReference>
<dbReference type="Pfam" id="PF01408">
    <property type="entry name" value="GFO_IDH_MocA"/>
    <property type="match status" value="1"/>
</dbReference>
<feature type="domain" description="Gfo/Idh/MocA-like oxidoreductase N-terminal" evidence="3">
    <location>
        <begin position="7"/>
        <end position="123"/>
    </location>
</feature>
<dbReference type="Gene3D" id="3.30.360.10">
    <property type="entry name" value="Dihydrodipicolinate Reductase, domain 2"/>
    <property type="match status" value="1"/>
</dbReference>
<comment type="caution">
    <text evidence="5">The sequence shown here is derived from an EMBL/GenBank/DDBJ whole genome shotgun (WGS) entry which is preliminary data.</text>
</comment>
<name>A0ABV8K607_9BACL</name>
<evidence type="ECO:0000259" key="4">
    <source>
        <dbReference type="Pfam" id="PF22725"/>
    </source>
</evidence>
<dbReference type="SUPFAM" id="SSF55347">
    <property type="entry name" value="Glyceraldehyde-3-phosphate dehydrogenase-like, C-terminal domain"/>
    <property type="match status" value="1"/>
</dbReference>
<comment type="similarity">
    <text evidence="1">Belongs to the Gfo/Idh/MocA family.</text>
</comment>
<dbReference type="InterPro" id="IPR055170">
    <property type="entry name" value="GFO_IDH_MocA-like_dom"/>
</dbReference>
<reference evidence="6" key="1">
    <citation type="journal article" date="2019" name="Int. J. Syst. Evol. Microbiol.">
        <title>The Global Catalogue of Microorganisms (GCM) 10K type strain sequencing project: providing services to taxonomists for standard genome sequencing and annotation.</title>
        <authorList>
            <consortium name="The Broad Institute Genomics Platform"/>
            <consortium name="The Broad Institute Genome Sequencing Center for Infectious Disease"/>
            <person name="Wu L."/>
            <person name="Ma J."/>
        </authorList>
    </citation>
    <scope>NUCLEOTIDE SEQUENCE [LARGE SCALE GENOMIC DNA]</scope>
    <source>
        <strain evidence="6">IBRC-M 10987</strain>
    </source>
</reference>
<protein>
    <submittedName>
        <fullName evidence="5">Gfo/Idh/MocA family protein</fullName>
    </submittedName>
</protein>